<evidence type="ECO:0000313" key="9">
    <source>
        <dbReference type="Proteomes" id="UP001206925"/>
    </source>
</evidence>
<evidence type="ECO:0000256" key="4">
    <source>
        <dbReference type="ARBA" id="ARBA00023289"/>
    </source>
</evidence>
<keyword evidence="3" id="KW-0479">Metal-binding</keyword>
<feature type="domain" description="HMA" evidence="7">
    <location>
        <begin position="78"/>
        <end position="142"/>
    </location>
</feature>
<dbReference type="InterPro" id="IPR036163">
    <property type="entry name" value="HMA_dom_sf"/>
</dbReference>
<proteinExistence type="inferred from homology"/>
<dbReference type="EMBL" id="JAMZMK010006396">
    <property type="protein sequence ID" value="KAI7749166.1"/>
    <property type="molecule type" value="Genomic_DNA"/>
</dbReference>
<evidence type="ECO:0000256" key="2">
    <source>
        <dbReference type="ARBA" id="ARBA00022481"/>
    </source>
</evidence>
<dbReference type="GO" id="GO:0046872">
    <property type="term" value="F:metal ion binding"/>
    <property type="evidence" value="ECO:0007669"/>
    <property type="project" value="UniProtKB-KW"/>
</dbReference>
<keyword evidence="9" id="KW-1185">Reference proteome</keyword>
<organism evidence="8 9">
    <name type="scientific">Ambrosia artemisiifolia</name>
    <name type="common">Common ragweed</name>
    <dbReference type="NCBI Taxonomy" id="4212"/>
    <lineage>
        <taxon>Eukaryota</taxon>
        <taxon>Viridiplantae</taxon>
        <taxon>Streptophyta</taxon>
        <taxon>Embryophyta</taxon>
        <taxon>Tracheophyta</taxon>
        <taxon>Spermatophyta</taxon>
        <taxon>Magnoliopsida</taxon>
        <taxon>eudicotyledons</taxon>
        <taxon>Gunneridae</taxon>
        <taxon>Pentapetalae</taxon>
        <taxon>asterids</taxon>
        <taxon>campanulids</taxon>
        <taxon>Asterales</taxon>
        <taxon>Asteraceae</taxon>
        <taxon>Asteroideae</taxon>
        <taxon>Heliantheae alliance</taxon>
        <taxon>Heliantheae</taxon>
        <taxon>Ambrosia</taxon>
    </lineage>
</organism>
<keyword evidence="2" id="KW-0488">Methylation</keyword>
<dbReference type="Gene3D" id="3.30.70.100">
    <property type="match status" value="1"/>
</dbReference>
<dbReference type="CDD" id="cd00371">
    <property type="entry name" value="HMA"/>
    <property type="match status" value="1"/>
</dbReference>
<feature type="compositionally biased region" description="Basic and acidic residues" evidence="6">
    <location>
        <begin position="152"/>
        <end position="174"/>
    </location>
</feature>
<dbReference type="GO" id="GO:0009626">
    <property type="term" value="P:plant-type hypersensitive response"/>
    <property type="evidence" value="ECO:0007669"/>
    <property type="project" value="UniProtKB-KW"/>
</dbReference>
<name>A0AAD5CZ00_AMBAR</name>
<gene>
    <name evidence="8" type="ORF">M8C21_028221</name>
</gene>
<dbReference type="PROSITE" id="PS50846">
    <property type="entry name" value="HMA_2"/>
    <property type="match status" value="1"/>
</dbReference>
<dbReference type="Proteomes" id="UP001206925">
    <property type="component" value="Unassembled WGS sequence"/>
</dbReference>
<evidence type="ECO:0000256" key="3">
    <source>
        <dbReference type="ARBA" id="ARBA00022723"/>
    </source>
</evidence>
<keyword evidence="4" id="KW-0636">Prenylation</keyword>
<sequence length="204" mass="22490">MVAQNSLTLDDDYGGREEGVKGTISCRWDETGGGSGYFNGGGYCYVKPLNSIQFLALTKCLVSVNRFRVNSLNRAPKVTEVVLKMHLHCEGCAKDVKRCIHKMEGVHTVNPDMDKSLVTVKGAFDPKNLVAYINKKLGRHAEVVNTKNTNKNQKDGEQKEEHEKGEKGEKKDKNAGSVYPNVPPGLVYAPQLFSDENPNACSIM</sequence>
<dbReference type="PANTHER" id="PTHR46195">
    <property type="entry name" value="HEAVY METAL-ASSOCIATED ISOPRENYLATED PLANT PROTEIN 7"/>
    <property type="match status" value="1"/>
</dbReference>
<keyword evidence="4" id="KW-0449">Lipoprotein</keyword>
<dbReference type="AlphaFoldDB" id="A0AAD5CZ00"/>
<dbReference type="Pfam" id="PF00403">
    <property type="entry name" value="HMA"/>
    <property type="match status" value="1"/>
</dbReference>
<protein>
    <recommendedName>
        <fullName evidence="7">HMA domain-containing protein</fullName>
    </recommendedName>
</protein>
<dbReference type="InterPro" id="IPR044577">
    <property type="entry name" value="HIPP4/7/8/17/18/19"/>
</dbReference>
<evidence type="ECO:0000256" key="1">
    <source>
        <dbReference type="ARBA" id="ARBA00004170"/>
    </source>
</evidence>
<reference evidence="8" key="1">
    <citation type="submission" date="2022-06" db="EMBL/GenBank/DDBJ databases">
        <title>Uncovering the hologenomic basis of an extraordinary plant invasion.</title>
        <authorList>
            <person name="Bieker V.C."/>
            <person name="Martin M.D."/>
            <person name="Gilbert T."/>
            <person name="Hodgins K."/>
            <person name="Battlay P."/>
            <person name="Petersen B."/>
            <person name="Wilson J."/>
        </authorList>
    </citation>
    <scope>NUCLEOTIDE SEQUENCE</scope>
    <source>
        <strain evidence="8">AA19_3_7</strain>
        <tissue evidence="8">Leaf</tissue>
    </source>
</reference>
<evidence type="ECO:0000256" key="6">
    <source>
        <dbReference type="SAM" id="MobiDB-lite"/>
    </source>
</evidence>
<evidence type="ECO:0000313" key="8">
    <source>
        <dbReference type="EMBL" id="KAI7749166.1"/>
    </source>
</evidence>
<comment type="subcellular location">
    <subcellularLocation>
        <location evidence="1">Membrane</location>
        <topology evidence="1">Peripheral membrane protein</topology>
    </subcellularLocation>
</comment>
<dbReference type="GO" id="GO:0016020">
    <property type="term" value="C:membrane"/>
    <property type="evidence" value="ECO:0007669"/>
    <property type="project" value="UniProtKB-SubCell"/>
</dbReference>
<comment type="similarity">
    <text evidence="5">Belongs to the HIPP family.</text>
</comment>
<feature type="region of interest" description="Disordered" evidence="6">
    <location>
        <begin position="143"/>
        <end position="182"/>
    </location>
</feature>
<comment type="caution">
    <text evidence="8">The sequence shown here is derived from an EMBL/GenBank/DDBJ whole genome shotgun (WGS) entry which is preliminary data.</text>
</comment>
<dbReference type="SUPFAM" id="SSF55008">
    <property type="entry name" value="HMA, heavy metal-associated domain"/>
    <property type="match status" value="1"/>
</dbReference>
<evidence type="ECO:0000256" key="5">
    <source>
        <dbReference type="ARBA" id="ARBA00024045"/>
    </source>
</evidence>
<dbReference type="PANTHER" id="PTHR46195:SF3">
    <property type="entry name" value="HEAVY METAL-ASSOCIATED ISOPRENYLATED PLANT PROTEIN 3-LIKE"/>
    <property type="match status" value="1"/>
</dbReference>
<accession>A0AAD5CZ00</accession>
<dbReference type="InterPro" id="IPR006121">
    <property type="entry name" value="HMA_dom"/>
</dbReference>
<evidence type="ECO:0000259" key="7">
    <source>
        <dbReference type="PROSITE" id="PS50846"/>
    </source>
</evidence>